<dbReference type="InterPro" id="IPR050951">
    <property type="entry name" value="Retrovirus_Pol_polyprotein"/>
</dbReference>
<feature type="region of interest" description="Disordered" evidence="1">
    <location>
        <begin position="1038"/>
        <end position="1069"/>
    </location>
</feature>
<dbReference type="InterPro" id="IPR012337">
    <property type="entry name" value="RNaseH-like_sf"/>
</dbReference>
<sequence length="2111" mass="232767">MAEDDKGSSAWYKVPTWDGNPTGFRQFKKEMEWWIASLDPISCGKFNVAARWTLRQTGIVRARCEEFLPSELEGSKEVTAKDPDTGDDIVVEEANPWKGLRKLVDALEESMGKTTLDRKGDLRRQFYVELRRSPGERISAFCSRFRRITSELKREGINLPADELGWFLRNKLGLDTLRVQLLDTALRGRESYEEVEGECLRLFRDLHSEDPLHRQKATERAPLLNRFLNQSQAPPRSALVTEGPVEEIAEGEEDEEELVPDHPDQIGPALEEVLTAEAEVLAAEIQALEEEGLEPDVLEALESGARRKIAEIKKDRGYGKQGSSSMPNKPKFTGNQVNGKKAKSSCWDCGQQGHWSGDHGCPNPGAGLFKPKSNSAKPQKHVRVAEALTTEMAVDADVDDTPAHEVMTTSRVSRPSTLAEALQGSHEVHVGQLASLSLDKRLMGALDSACNRTCCGSAWVEHYLAALQSAPEAIQQLVSRSQEQETFKFGDGGTQKSSVRIRLPMVVGTDLVLTWVSIIPVGSLGLLLGRDWLDGVGCVLSFSKRVMRADHLSGHHIPLKQLAAGHFALRLIPSEWPIPGKMRWRRVGQDGVVALQISHSDWLQRKLLAVQSLSTNSHEHLLSEHSVCAAKLVGVSFDDGSCFDDLAHSMAQTPTATPTSTTSTSSSPNRAAALGIHGRGTRRPLRLPVEENHHPSPCKTPMARARHLLMVMSAALASIHAISIPFHQQHHAVAASSPADGFQRSHAYTAGNLKEAMWLRDRLGWQTSFVEDPMLQGMLAARSSKGVANKIRQEAVAEAKALAIKAKEEGKELQAVRELIGPKGGLPALKTDLQKLASLLHVSFNEKTTVEQLKAGIKPVVQALMAKAPASSMTSSSSGASFQEEPPKPSKAPSLGELCQDLHRRRLRLQSGGTMRYDMTAKDSEMDGHMTHGWTQQEIAAAQEGGFMTPEEMRRLNWEVQGDLRIATSSSCIADELHGMVCSRDHAHQPVIGGSKITSRAGHYPVALAKAIVRGLEKQFHVDHGRCREVLAVVGAEEERSDDGGDSVMDPFNSESEISSMDDEGSPETKIPSAIRLAVKRLHENTGHRSNRRLARALVLSGAPKEVVLAAKSLKCSICDEKKRPKSRRPTSLPTPKDVSDQVHLDIFESVDVSEQRFYIVHCIDWTSRFQMAEVLETKDSDSIVNWFQERWMSIFGPPRVIVADQGREFVSWVFQEMCDRHSILLHHIPVQAPWCNGVCERGGGILKGLLECCVKSRSVAGLADMKVALQECVLAYNADINELGVSPAQAAIGRQPRMIGDVLGNFGQRLAEHGLIDGRPSLARQVALRETARIAMTQSSGAAPGTPVPALITGASQVPGTPPLSSRMEESVEAARELEAMGRKRAAELEAETLREGSGFEAHVATTVLKSILKTKNDLVSQYAKAHKNDSPVEPQSPHYVDTLEADIRDGLMHPLKAIQQQVDRDKQSPELVEVQDHGSWSGQWPLPSRSSWMAHETCCVLWPSGGHEVNAAKTARREVKWRNIPLHERDAYRQAAETGWKVQTDNGAFEILTDAEAQKVRARLKAAGQMNKILTPRYIYTDKNDGLRRWYLRLNKSLTRLGWVRSSMDAAQWFLKSPEGTLDGIVVSHVDDLLMAGTAKAHATLKALGEELGFGSLETGSFTYCGKLVQQLPDKSIEVSMRAYHENMQPVSVPIHRKKQLDAQLTPSEHRQLRAILGSLQWVVAQVRWDMGYQLSVLQGEPPVVKTLLRANALVRLMKQDAGFKLKFGPMCLDGAGILVVSDASLGNVTRSGGADGSIFTKVFSQAAYLVLVGDRDLMEGREGKFGVLDSRSHRLSRVCRSTFGAELLGSEEAFDAGLFCRGLFAEAQGFDVLRGDSCYAGSVPLGLVSDAKDVFDKSVSDTPTYGSQKSLAFSVAWIREVLRKDCTRIHWTSTENMLIDCGTKEMNATHLKTVLDRGSWSITYNPSYVKQTLKPTKPLLAKARNSVLPGRVLNGDDPILSHLQKLAERPGWHVQHPYGIHVCRNAVSFRTPNPRFSKEQYPLRTSYGRFDNELQAEWRILEDKVRDGKLEKIGDTASVLVTFFGPESQNPKDQQKKGSAEKEHLPLG</sequence>
<comment type="caution">
    <text evidence="3">The sequence shown here is derived from an EMBL/GenBank/DDBJ whole genome shotgun (WGS) entry which is preliminary data.</text>
</comment>
<organism evidence="3 4">
    <name type="scientific">Durusdinium trenchii</name>
    <dbReference type="NCBI Taxonomy" id="1381693"/>
    <lineage>
        <taxon>Eukaryota</taxon>
        <taxon>Sar</taxon>
        <taxon>Alveolata</taxon>
        <taxon>Dinophyceae</taxon>
        <taxon>Suessiales</taxon>
        <taxon>Symbiodiniaceae</taxon>
        <taxon>Durusdinium</taxon>
    </lineage>
</organism>
<dbReference type="PANTHER" id="PTHR37984">
    <property type="entry name" value="PROTEIN CBG26694"/>
    <property type="match status" value="1"/>
</dbReference>
<dbReference type="Proteomes" id="UP001642484">
    <property type="component" value="Unassembled WGS sequence"/>
</dbReference>
<feature type="compositionally biased region" description="Polar residues" evidence="1">
    <location>
        <begin position="321"/>
        <end position="337"/>
    </location>
</feature>
<feature type="region of interest" description="Disordered" evidence="1">
    <location>
        <begin position="316"/>
        <end position="337"/>
    </location>
</feature>
<name>A0ABP0S470_9DINO</name>
<proteinExistence type="predicted"/>
<gene>
    <name evidence="3" type="ORF">CCMP2556_LOCUS50026</name>
</gene>
<dbReference type="SUPFAM" id="SSF53098">
    <property type="entry name" value="Ribonuclease H-like"/>
    <property type="match status" value="1"/>
</dbReference>
<dbReference type="Gene3D" id="3.30.420.10">
    <property type="entry name" value="Ribonuclease H-like superfamily/Ribonuclease H"/>
    <property type="match status" value="1"/>
</dbReference>
<feature type="domain" description="Integrase catalytic" evidence="2">
    <location>
        <begin position="1132"/>
        <end position="1296"/>
    </location>
</feature>
<protein>
    <recommendedName>
        <fullName evidence="2">Integrase catalytic domain-containing protein</fullName>
    </recommendedName>
</protein>
<feature type="compositionally biased region" description="Acidic residues" evidence="1">
    <location>
        <begin position="244"/>
        <end position="258"/>
    </location>
</feature>
<dbReference type="InterPro" id="IPR001584">
    <property type="entry name" value="Integrase_cat-core"/>
</dbReference>
<evidence type="ECO:0000256" key="1">
    <source>
        <dbReference type="SAM" id="MobiDB-lite"/>
    </source>
</evidence>
<dbReference type="PANTHER" id="PTHR37984:SF5">
    <property type="entry name" value="PROTEIN NYNRIN-LIKE"/>
    <property type="match status" value="1"/>
</dbReference>
<dbReference type="EMBL" id="CAXAMN010026932">
    <property type="protein sequence ID" value="CAK9107120.1"/>
    <property type="molecule type" value="Genomic_DNA"/>
</dbReference>
<feature type="region of interest" description="Disordered" evidence="1">
    <location>
        <begin position="872"/>
        <end position="896"/>
    </location>
</feature>
<evidence type="ECO:0000259" key="2">
    <source>
        <dbReference type="PROSITE" id="PS50994"/>
    </source>
</evidence>
<keyword evidence="4" id="KW-1185">Reference proteome</keyword>
<feature type="compositionally biased region" description="Low complexity" evidence="1">
    <location>
        <begin position="872"/>
        <end position="881"/>
    </location>
</feature>
<dbReference type="InterPro" id="IPR036397">
    <property type="entry name" value="RNaseH_sf"/>
</dbReference>
<feature type="region of interest" description="Disordered" evidence="1">
    <location>
        <begin position="2087"/>
        <end position="2111"/>
    </location>
</feature>
<accession>A0ABP0S470</accession>
<dbReference type="Pfam" id="PF00665">
    <property type="entry name" value="rve"/>
    <property type="match status" value="1"/>
</dbReference>
<evidence type="ECO:0000313" key="3">
    <source>
        <dbReference type="EMBL" id="CAK9107120.1"/>
    </source>
</evidence>
<evidence type="ECO:0000313" key="4">
    <source>
        <dbReference type="Proteomes" id="UP001642484"/>
    </source>
</evidence>
<feature type="region of interest" description="Disordered" evidence="1">
    <location>
        <begin position="233"/>
        <end position="260"/>
    </location>
</feature>
<dbReference type="PROSITE" id="PS50994">
    <property type="entry name" value="INTEGRASE"/>
    <property type="match status" value="1"/>
</dbReference>
<reference evidence="3 4" key="1">
    <citation type="submission" date="2024-02" db="EMBL/GenBank/DDBJ databases">
        <authorList>
            <person name="Chen Y."/>
            <person name="Shah S."/>
            <person name="Dougan E. K."/>
            <person name="Thang M."/>
            <person name="Chan C."/>
        </authorList>
    </citation>
    <scope>NUCLEOTIDE SEQUENCE [LARGE SCALE GENOMIC DNA]</scope>
</reference>
<feature type="compositionally biased region" description="Basic and acidic residues" evidence="1">
    <location>
        <begin position="2096"/>
        <end position="2111"/>
    </location>
</feature>